<dbReference type="GO" id="GO:0034974">
    <property type="term" value="C:Swi5-Swi2 complex"/>
    <property type="evidence" value="ECO:0007669"/>
    <property type="project" value="TreeGrafter"/>
</dbReference>
<keyword evidence="6" id="KW-1185">Reference proteome</keyword>
<dbReference type="PANTHER" id="PTHR28529">
    <property type="entry name" value="DNA REPAIR PROTEIN SWI5 HOMOLOG"/>
    <property type="match status" value="1"/>
</dbReference>
<protein>
    <recommendedName>
        <fullName evidence="7">Swi5-domain-containing protein</fullName>
    </recommendedName>
</protein>
<feature type="compositionally biased region" description="Polar residues" evidence="4">
    <location>
        <begin position="76"/>
        <end position="88"/>
    </location>
</feature>
<dbReference type="InterPro" id="IPR010760">
    <property type="entry name" value="DNA-repair_Swi5"/>
</dbReference>
<evidence type="ECO:0000313" key="5">
    <source>
        <dbReference type="EMBL" id="ETN40910.1"/>
    </source>
</evidence>
<dbReference type="GeneID" id="19972529"/>
<feature type="compositionally biased region" description="Pro residues" evidence="4">
    <location>
        <begin position="179"/>
        <end position="191"/>
    </location>
</feature>
<name>W2RX81_CYPE1</name>
<dbReference type="VEuPathDB" id="FungiDB:HMPREF1541_05190"/>
<dbReference type="GO" id="GO:0000709">
    <property type="term" value="P:meiotic joint molecule formation"/>
    <property type="evidence" value="ECO:0007669"/>
    <property type="project" value="TreeGrafter"/>
</dbReference>
<dbReference type="STRING" id="1220924.W2RX81"/>
<feature type="compositionally biased region" description="Low complexity" evidence="4">
    <location>
        <begin position="42"/>
        <end position="53"/>
    </location>
</feature>
<keyword evidence="3" id="KW-0234">DNA repair</keyword>
<evidence type="ECO:0000313" key="6">
    <source>
        <dbReference type="Proteomes" id="UP000030752"/>
    </source>
</evidence>
<gene>
    <name evidence="5" type="ORF">HMPREF1541_05190</name>
</gene>
<dbReference type="Gene3D" id="1.20.5.170">
    <property type="match status" value="1"/>
</dbReference>
<feature type="region of interest" description="Disordered" evidence="4">
    <location>
        <begin position="167"/>
        <end position="194"/>
    </location>
</feature>
<evidence type="ECO:0000256" key="3">
    <source>
        <dbReference type="ARBA" id="ARBA00023204"/>
    </source>
</evidence>
<proteinExistence type="inferred from homology"/>
<dbReference type="Proteomes" id="UP000030752">
    <property type="component" value="Unassembled WGS sequence"/>
</dbReference>
<dbReference type="GO" id="GO:0010772">
    <property type="term" value="P:meiotic DNA recombinase assembly involved in reciprocal meiotic recombination"/>
    <property type="evidence" value="ECO:0007669"/>
    <property type="project" value="TreeGrafter"/>
</dbReference>
<feature type="compositionally biased region" description="Pro residues" evidence="4">
    <location>
        <begin position="62"/>
        <end position="72"/>
    </location>
</feature>
<evidence type="ECO:0000256" key="1">
    <source>
        <dbReference type="ARBA" id="ARBA00008060"/>
    </source>
</evidence>
<keyword evidence="2" id="KW-0227">DNA damage</keyword>
<reference evidence="5 6" key="1">
    <citation type="submission" date="2013-03" db="EMBL/GenBank/DDBJ databases">
        <title>The Genome Sequence of Phialophora europaea CBS 101466.</title>
        <authorList>
            <consortium name="The Broad Institute Genomics Platform"/>
            <person name="Cuomo C."/>
            <person name="de Hoog S."/>
            <person name="Gorbushina A."/>
            <person name="Walker B."/>
            <person name="Young S.K."/>
            <person name="Zeng Q."/>
            <person name="Gargeya S."/>
            <person name="Fitzgerald M."/>
            <person name="Haas B."/>
            <person name="Abouelleil A."/>
            <person name="Allen A.W."/>
            <person name="Alvarado L."/>
            <person name="Arachchi H.M."/>
            <person name="Berlin A.M."/>
            <person name="Chapman S.B."/>
            <person name="Gainer-Dewar J."/>
            <person name="Goldberg J."/>
            <person name="Griggs A."/>
            <person name="Gujja S."/>
            <person name="Hansen M."/>
            <person name="Howarth C."/>
            <person name="Imamovic A."/>
            <person name="Ireland A."/>
            <person name="Larimer J."/>
            <person name="McCowan C."/>
            <person name="Murphy C."/>
            <person name="Pearson M."/>
            <person name="Poon T.W."/>
            <person name="Priest M."/>
            <person name="Roberts A."/>
            <person name="Saif S."/>
            <person name="Shea T."/>
            <person name="Sisk P."/>
            <person name="Sykes S."/>
            <person name="Wortman J."/>
            <person name="Nusbaum C."/>
            <person name="Birren B."/>
        </authorList>
    </citation>
    <scope>NUCLEOTIDE SEQUENCE [LARGE SCALE GENOMIC DNA]</scope>
    <source>
        <strain evidence="5 6">CBS 101466</strain>
    </source>
</reference>
<accession>W2RX81</accession>
<comment type="similarity">
    <text evidence="1">Belongs to the SWI5/SAE3 family.</text>
</comment>
<dbReference type="Pfam" id="PF07061">
    <property type="entry name" value="Swi5"/>
    <property type="match status" value="1"/>
</dbReference>
<dbReference type="RefSeq" id="XP_008717753.1">
    <property type="nucleotide sequence ID" value="XM_008719531.1"/>
</dbReference>
<feature type="compositionally biased region" description="Low complexity" evidence="4">
    <location>
        <begin position="11"/>
        <end position="32"/>
    </location>
</feature>
<feature type="region of interest" description="Disordered" evidence="4">
    <location>
        <begin position="1"/>
        <end position="131"/>
    </location>
</feature>
<dbReference type="InParanoid" id="W2RX81"/>
<dbReference type="GO" id="GO:0032798">
    <property type="term" value="C:Swi5-Sfr1 complex"/>
    <property type="evidence" value="ECO:0007669"/>
    <property type="project" value="TreeGrafter"/>
</dbReference>
<evidence type="ECO:0008006" key="7">
    <source>
        <dbReference type="Google" id="ProtNLM"/>
    </source>
</evidence>
<sequence length="255" mass="26555">MAPSPPSEIPNSQASSPGLGSSSSDDADSNNQYIAVAELIGPTSLSTTNLSPSEGNRESADPHPPSKIPPEPATLDSESSCAAATVSNPTPHHTHPPETPLLQHATPSKPLSTGTARNPPFRPSSITSHNHPHLASRIAQLTTTLDSTQTALASILAEFEALPDFTSSAKSTSTSSSAAPPPQTQLRPPDPNLTLSPIQTATLHRAHRILDAHVQALSRYNAVRDAGLALLGFVAERRGVTVGSVMEEMGVEEGD</sequence>
<dbReference type="AlphaFoldDB" id="W2RX81"/>
<evidence type="ECO:0000256" key="2">
    <source>
        <dbReference type="ARBA" id="ARBA00022763"/>
    </source>
</evidence>
<organism evidence="5 6">
    <name type="scientific">Cyphellophora europaea (strain CBS 101466)</name>
    <name type="common">Phialophora europaea</name>
    <dbReference type="NCBI Taxonomy" id="1220924"/>
    <lineage>
        <taxon>Eukaryota</taxon>
        <taxon>Fungi</taxon>
        <taxon>Dikarya</taxon>
        <taxon>Ascomycota</taxon>
        <taxon>Pezizomycotina</taxon>
        <taxon>Eurotiomycetes</taxon>
        <taxon>Chaetothyriomycetidae</taxon>
        <taxon>Chaetothyriales</taxon>
        <taxon>Cyphellophoraceae</taxon>
        <taxon>Cyphellophora</taxon>
    </lineage>
</organism>
<dbReference type="EMBL" id="KB822720">
    <property type="protein sequence ID" value="ETN40910.1"/>
    <property type="molecule type" value="Genomic_DNA"/>
</dbReference>
<feature type="compositionally biased region" description="Polar residues" evidence="4">
    <location>
        <begin position="105"/>
        <end position="116"/>
    </location>
</feature>
<dbReference type="PANTHER" id="PTHR28529:SF2">
    <property type="entry name" value="DNA REPAIR PROTEIN SWI5 HOMOLOG"/>
    <property type="match status" value="1"/>
</dbReference>
<feature type="compositionally biased region" description="Low complexity" evidence="4">
    <location>
        <begin position="167"/>
        <end position="178"/>
    </location>
</feature>
<dbReference type="HOGENOM" id="CLU_1089981_0_0_1"/>
<evidence type="ECO:0000256" key="4">
    <source>
        <dbReference type="SAM" id="MobiDB-lite"/>
    </source>
</evidence>